<dbReference type="AlphaFoldDB" id="A0A8S1NK40"/>
<reference evidence="8" key="1">
    <citation type="submission" date="2021-01" db="EMBL/GenBank/DDBJ databases">
        <authorList>
            <consortium name="Genoscope - CEA"/>
            <person name="William W."/>
        </authorList>
    </citation>
    <scope>NUCLEOTIDE SEQUENCE</scope>
</reference>
<dbReference type="PANTHER" id="PTHR13412">
    <property type="entry name" value="T-CELL IMMUNOMODULATORY PROTEIN HOMOLOG"/>
    <property type="match status" value="1"/>
</dbReference>
<organism evidence="8 9">
    <name type="scientific">Paramecium primaurelia</name>
    <dbReference type="NCBI Taxonomy" id="5886"/>
    <lineage>
        <taxon>Eukaryota</taxon>
        <taxon>Sar</taxon>
        <taxon>Alveolata</taxon>
        <taxon>Ciliophora</taxon>
        <taxon>Intramacronucleata</taxon>
        <taxon>Oligohymenophorea</taxon>
        <taxon>Peniculida</taxon>
        <taxon>Parameciidae</taxon>
        <taxon>Paramecium</taxon>
    </lineage>
</organism>
<dbReference type="InterPro" id="IPR024881">
    <property type="entry name" value="Tip"/>
</dbReference>
<dbReference type="Proteomes" id="UP000688137">
    <property type="component" value="Unassembled WGS sequence"/>
</dbReference>
<keyword evidence="3 6" id="KW-1133">Transmembrane helix</keyword>
<protein>
    <recommendedName>
        <fullName evidence="7">T-cell immunomodulatory protein TIP C2 domain-containing protein</fullName>
    </recommendedName>
</protein>
<feature type="domain" description="T-cell immunomodulatory protein TIP C2" evidence="7">
    <location>
        <begin position="522"/>
        <end position="616"/>
    </location>
</feature>
<name>A0A8S1NK40_PARPR</name>
<sequence length="1065" mass="121810">MKQYILWISILFYNGYCESVSDFQGKAFKFTNKQSQIYKVNVGLPEDQMDLGLISSYGDFNGDKAVDVVIVDQKSNNIIILYWDNTLNEFEQKNVCQSSCYPVKDIIIQGTIPLDYDYDGYLDILVVLGNDDGFTINILRQTEIKNGYPVFEVMQEKYSSSSYPFVGDFFGNHKTSIMITTETQRLVVQYGLQQPTDFLDLVDQSCSIKDYEKTISAQLLNPHFSSFVDVSSDCRADLIITSELGIEYWYTKYVSTVIAESTDQLLNKQPRFCLQIIDSFINGAELKTLDFVDINFDGSIDMIYVFQRNDLQNLVINYNQYENPNNPPNLCQSNTKDSDKQMAYPYSQFSLLGTNTKLVTPLSNGDQPIKLYDYKNLDLSLALAPFLRFGDYLASGYPGAFMIIYNETTYKPNIYYLKNVPISTDCELESRMCRQLIVDNDPGDHFYLITEMEGINVAFFDFGENGRLDFLVNSISMDQDQKPRYNLAAFYNYISLDAFFLKSLGINGQCAADEESKITCQGSLYYGATYQFRVTDISGSYKPAAGIQLYQSAYSPLQLPYSYMGLGRTNNYIENFYLGIPLLDGQIRQWTPIIPNSQLIVSPFTDNTKSWTLSIFIEPTEAILVVVIVTIIILFVLGGIIIWKHIKEKEDDKKNQEQFFQITDQLLNKQPRFCLQIIDSFINGAELKTLDFVDINFDGSIDMIYVFQRNDLQNLVINYNQYENPNNPPNLCQSNTKDSDKQMAYPYSQFSLLGTNTKLVTPLSNGDQPIKLYDYKNLDLSLALAPFLRFGDYLASGYPGAFMIIYNETTYKPNIYYLKNVPISTDCELESRMCRQLIVDNDPGDHFYLITEMEGINVAFFDFGENGRLDFLVNSISMDQDQKPRYNLAAFYNYISLDAFFLKSLGINGQCAADEESKITCQGSLYYGATYQFRVTDISGSYKPAAGIQLYQSAYSPLQLPYSYMGLGRTNNYIENFYLGIPLLDGQIRQWTPIIPNSQLIVSPFTDNTKSWTLSIFIEPTEAILVVVIVTIIILFVLGGIIIWKHIKEKEDDKKNQEQFFQMFR</sequence>
<evidence type="ECO:0000256" key="6">
    <source>
        <dbReference type="SAM" id="Phobius"/>
    </source>
</evidence>
<evidence type="ECO:0000313" key="8">
    <source>
        <dbReference type="EMBL" id="CAD8092462.1"/>
    </source>
</evidence>
<dbReference type="PANTHER" id="PTHR13412:SF0">
    <property type="entry name" value="T-CELL IMMUNOMODULATORY PROTEIN"/>
    <property type="match status" value="1"/>
</dbReference>
<keyword evidence="9" id="KW-1185">Reference proteome</keyword>
<comment type="caution">
    <text evidence="8">The sequence shown here is derived from an EMBL/GenBank/DDBJ whole genome shotgun (WGS) entry which is preliminary data.</text>
</comment>
<evidence type="ECO:0000256" key="5">
    <source>
        <dbReference type="ARBA" id="ARBA00023180"/>
    </source>
</evidence>
<keyword evidence="4 6" id="KW-0472">Membrane</keyword>
<feature type="transmembrane region" description="Helical" evidence="6">
    <location>
        <begin position="1023"/>
        <end position="1044"/>
    </location>
</feature>
<dbReference type="Pfam" id="PF23122">
    <property type="entry name" value="C2_ITFG1"/>
    <property type="match status" value="2"/>
</dbReference>
<dbReference type="InterPro" id="IPR057089">
    <property type="entry name" value="C2_TIP"/>
</dbReference>
<evidence type="ECO:0000256" key="4">
    <source>
        <dbReference type="ARBA" id="ARBA00023136"/>
    </source>
</evidence>
<dbReference type="EMBL" id="CAJJDM010000093">
    <property type="protein sequence ID" value="CAD8092462.1"/>
    <property type="molecule type" value="Genomic_DNA"/>
</dbReference>
<comment type="subcellular location">
    <subcellularLocation>
        <location evidence="1">Membrane</location>
        <topology evidence="1">Single-pass type I membrane protein</topology>
    </subcellularLocation>
</comment>
<dbReference type="GO" id="GO:0005886">
    <property type="term" value="C:plasma membrane"/>
    <property type="evidence" value="ECO:0007669"/>
    <property type="project" value="TreeGrafter"/>
</dbReference>
<feature type="domain" description="T-cell immunomodulatory protein TIP C2" evidence="7">
    <location>
        <begin position="923"/>
        <end position="1017"/>
    </location>
</feature>
<proteinExistence type="predicted"/>
<evidence type="ECO:0000256" key="1">
    <source>
        <dbReference type="ARBA" id="ARBA00004479"/>
    </source>
</evidence>
<keyword evidence="2 6" id="KW-0812">Transmembrane</keyword>
<gene>
    <name evidence="8" type="ORF">PPRIM_AZ9-3.1.T0900199</name>
</gene>
<evidence type="ECO:0000313" key="9">
    <source>
        <dbReference type="Proteomes" id="UP000688137"/>
    </source>
</evidence>
<keyword evidence="5" id="KW-0325">Glycoprotein</keyword>
<accession>A0A8S1NK40</accession>
<evidence type="ECO:0000256" key="3">
    <source>
        <dbReference type="ARBA" id="ARBA00022989"/>
    </source>
</evidence>
<feature type="transmembrane region" description="Helical" evidence="6">
    <location>
        <begin position="622"/>
        <end position="643"/>
    </location>
</feature>
<evidence type="ECO:0000259" key="7">
    <source>
        <dbReference type="Pfam" id="PF23122"/>
    </source>
</evidence>
<evidence type="ECO:0000256" key="2">
    <source>
        <dbReference type="ARBA" id="ARBA00022692"/>
    </source>
</evidence>